<dbReference type="AlphaFoldDB" id="A0A062UDV0"/>
<dbReference type="GO" id="GO:0003677">
    <property type="term" value="F:DNA binding"/>
    <property type="evidence" value="ECO:0007669"/>
    <property type="project" value="UniProtKB-KW"/>
</dbReference>
<dbReference type="PROSITE" id="PS51118">
    <property type="entry name" value="HTH_HXLR"/>
    <property type="match status" value="2"/>
</dbReference>
<dbReference type="Pfam" id="PF01638">
    <property type="entry name" value="HxlR"/>
    <property type="match status" value="2"/>
</dbReference>
<reference evidence="5 6" key="1">
    <citation type="journal article" date="2014" name="Antonie Van Leeuwenhoek">
        <title>Hyphomonas beringensis sp. nov. and Hyphomonas chukchiensis sp. nov., isolated from surface seawater of the Bering Sea and Chukchi Sea.</title>
        <authorList>
            <person name="Li C."/>
            <person name="Lai Q."/>
            <person name="Li G."/>
            <person name="Dong C."/>
            <person name="Wang J."/>
            <person name="Liao Y."/>
            <person name="Shao Z."/>
        </authorList>
    </citation>
    <scope>NUCLEOTIDE SEQUENCE [LARGE SCALE GENOMIC DNA]</scope>
    <source>
        <strain evidence="5 6">25B14_1</strain>
    </source>
</reference>
<evidence type="ECO:0000313" key="5">
    <source>
        <dbReference type="EMBL" id="KCZ54754.1"/>
    </source>
</evidence>
<dbReference type="OrthoDB" id="9782219at2"/>
<keyword evidence="6" id="KW-1185">Reference proteome</keyword>
<dbReference type="Gene3D" id="1.10.10.10">
    <property type="entry name" value="Winged helix-like DNA-binding domain superfamily/Winged helix DNA-binding domain"/>
    <property type="match status" value="2"/>
</dbReference>
<keyword evidence="2" id="KW-0238">DNA-binding</keyword>
<evidence type="ECO:0000313" key="6">
    <source>
        <dbReference type="Proteomes" id="UP000027037"/>
    </source>
</evidence>
<dbReference type="STRING" id="1280946.HY29_13225"/>
<organism evidence="5 6">
    <name type="scientific">Hyphomonas beringensis</name>
    <dbReference type="NCBI Taxonomy" id="1280946"/>
    <lineage>
        <taxon>Bacteria</taxon>
        <taxon>Pseudomonadati</taxon>
        <taxon>Pseudomonadota</taxon>
        <taxon>Alphaproteobacteria</taxon>
        <taxon>Hyphomonadales</taxon>
        <taxon>Hyphomonadaceae</taxon>
        <taxon>Hyphomonas</taxon>
    </lineage>
</organism>
<accession>A0A062UDV0</accession>
<dbReference type="InterPro" id="IPR036390">
    <property type="entry name" value="WH_DNA-bd_sf"/>
</dbReference>
<feature type="domain" description="HTH hxlR-type" evidence="4">
    <location>
        <begin position="179"/>
        <end position="278"/>
    </location>
</feature>
<sequence>MTASKTVQEKARPMIRTCSIWRALEVVGDTPTLLILEAIWLGQRRFDRIRQNSGLQKALISNRLKRLTESGILTKEAYTISPPRYNYVLTDKGLALYWTSLMLLRWERRWASQENSLMPLLRHSGCGKITSPEPMCPHCKEIVRPQDVTWEQGPGVGWMAPIYSRRRQRRDADGKSLDKPAIFTEAAELMGDRWAGLILRSVFTHLRKFDEILKDTAIASNILSDRLNWLVETGILEPRKYQDHPERFEYFLTEKGLDYYPVLVMLQKWGDAYYASPEGAPVLLRHKNCGKHLDAYVGCSECKEPVYPQDVTYELVPKKQVDQKRV</sequence>
<evidence type="ECO:0000256" key="2">
    <source>
        <dbReference type="ARBA" id="ARBA00023125"/>
    </source>
</evidence>
<dbReference type="InterPro" id="IPR036388">
    <property type="entry name" value="WH-like_DNA-bd_sf"/>
</dbReference>
<dbReference type="PATRIC" id="fig|1280946.3.peg.1655"/>
<evidence type="ECO:0000256" key="1">
    <source>
        <dbReference type="ARBA" id="ARBA00023015"/>
    </source>
</evidence>
<name>A0A062UDV0_9PROT</name>
<gene>
    <name evidence="5" type="ORF">HY29_13225</name>
</gene>
<dbReference type="InterPro" id="IPR002577">
    <property type="entry name" value="HTH_HxlR"/>
</dbReference>
<protein>
    <recommendedName>
        <fullName evidence="4">HTH hxlR-type domain-containing protein</fullName>
    </recommendedName>
</protein>
<evidence type="ECO:0000259" key="4">
    <source>
        <dbReference type="PROSITE" id="PS51118"/>
    </source>
</evidence>
<dbReference type="eggNOG" id="COG1733">
    <property type="taxonomic scope" value="Bacteria"/>
</dbReference>
<dbReference type="Proteomes" id="UP000027037">
    <property type="component" value="Unassembled WGS sequence"/>
</dbReference>
<keyword evidence="3" id="KW-0804">Transcription</keyword>
<keyword evidence="1" id="KW-0805">Transcription regulation</keyword>
<dbReference type="PANTHER" id="PTHR33204:SF36">
    <property type="entry name" value="TRANSCRIPTIONAL REGULATORY PROTEIN"/>
    <property type="match status" value="1"/>
</dbReference>
<evidence type="ECO:0000256" key="3">
    <source>
        <dbReference type="ARBA" id="ARBA00023163"/>
    </source>
</evidence>
<dbReference type="PANTHER" id="PTHR33204">
    <property type="entry name" value="TRANSCRIPTIONAL REGULATOR, MARR FAMILY"/>
    <property type="match status" value="1"/>
</dbReference>
<dbReference type="SUPFAM" id="SSF46785">
    <property type="entry name" value="Winged helix' DNA-binding domain"/>
    <property type="match status" value="2"/>
</dbReference>
<dbReference type="EMBL" id="AWFF01000034">
    <property type="protein sequence ID" value="KCZ54754.1"/>
    <property type="molecule type" value="Genomic_DNA"/>
</dbReference>
<dbReference type="RefSeq" id="WP_034795471.1">
    <property type="nucleotide sequence ID" value="NZ_AWFF01000034.1"/>
</dbReference>
<feature type="domain" description="HTH hxlR-type" evidence="4">
    <location>
        <begin position="18"/>
        <end position="115"/>
    </location>
</feature>
<proteinExistence type="predicted"/>
<comment type="caution">
    <text evidence="5">The sequence shown here is derived from an EMBL/GenBank/DDBJ whole genome shotgun (WGS) entry which is preliminary data.</text>
</comment>